<dbReference type="Pfam" id="PF01590">
    <property type="entry name" value="GAF"/>
    <property type="match status" value="1"/>
</dbReference>
<sequence>MPLMTPASMALQRRAMAAHETLEVGAVEKKVAWQLRDVVRDSWLRSLKYKDAVKTNAHTVLSDEALRDMRSASPLRLVLPVFDRLILEPTRDTKLILAIGDPAGRLLWVKGDSQVLRDAESMAFVPGADWSERTVGTSAPGTALVTGGGVQVAGAEHFDPIAHRWSCTAVPIHSPDTGELLGVVDITGGADAVAAHSLALLKAAVAAAESELRWHGQHVDPPRKSFVAPASRSPKATPKVEATLHLTAGSGAELRRGETSIELSTRHAELLALLSWHPRGLSGEELVELLHINPDAADVGTLRAELVRLRKVLSDFDESLVPLSRPYRLAKLPLCDAREVLRSIERGDLDSALANYEGPVLPRSLAPGIEEIRAEVFSVLRQGMLQDGTDAQLIRFLGLSEAEDDEEVLSTTLQVLPARSPHRALVVAALERIESNG</sequence>
<accession>A0ABP9TGV1</accession>
<feature type="region of interest" description="Disordered" evidence="1">
    <location>
        <begin position="218"/>
        <end position="238"/>
    </location>
</feature>
<dbReference type="EMBL" id="BAABLK010000009">
    <property type="protein sequence ID" value="GAA5225964.1"/>
    <property type="molecule type" value="Genomic_DNA"/>
</dbReference>
<evidence type="ECO:0000313" key="3">
    <source>
        <dbReference type="EMBL" id="GAA5225964.1"/>
    </source>
</evidence>
<dbReference type="InterPro" id="IPR029016">
    <property type="entry name" value="GAF-like_dom_sf"/>
</dbReference>
<dbReference type="Proteomes" id="UP001501257">
    <property type="component" value="Unassembled WGS sequence"/>
</dbReference>
<reference evidence="4" key="1">
    <citation type="journal article" date="2019" name="Int. J. Syst. Evol. Microbiol.">
        <title>The Global Catalogue of Microorganisms (GCM) 10K type strain sequencing project: providing services to taxonomists for standard genome sequencing and annotation.</title>
        <authorList>
            <consortium name="The Broad Institute Genomics Platform"/>
            <consortium name="The Broad Institute Genome Sequencing Center for Infectious Disease"/>
            <person name="Wu L."/>
            <person name="Ma J."/>
        </authorList>
    </citation>
    <scope>NUCLEOTIDE SEQUENCE [LARGE SCALE GENOMIC DNA]</scope>
    <source>
        <strain evidence="4">JCM 18952</strain>
    </source>
</reference>
<dbReference type="InterPro" id="IPR003018">
    <property type="entry name" value="GAF"/>
</dbReference>
<keyword evidence="4" id="KW-1185">Reference proteome</keyword>
<proteinExistence type="predicted"/>
<name>A0ABP9TGV1_9MICC</name>
<protein>
    <submittedName>
        <fullName evidence="3">Helix-turn-helix domain-containing protein</fullName>
    </submittedName>
</protein>
<evidence type="ECO:0000313" key="4">
    <source>
        <dbReference type="Proteomes" id="UP001501257"/>
    </source>
</evidence>
<dbReference type="Gene3D" id="3.30.450.40">
    <property type="match status" value="1"/>
</dbReference>
<comment type="caution">
    <text evidence="3">The sequence shown here is derived from an EMBL/GenBank/DDBJ whole genome shotgun (WGS) entry which is preliminary data.</text>
</comment>
<dbReference type="RefSeq" id="WP_210099380.1">
    <property type="nucleotide sequence ID" value="NZ_BAABLK010000009.1"/>
</dbReference>
<feature type="domain" description="GAF" evidence="2">
    <location>
        <begin position="123"/>
        <end position="209"/>
    </location>
</feature>
<evidence type="ECO:0000256" key="1">
    <source>
        <dbReference type="SAM" id="MobiDB-lite"/>
    </source>
</evidence>
<gene>
    <name evidence="3" type="ORF">GCM10025778_04940</name>
</gene>
<evidence type="ECO:0000259" key="2">
    <source>
        <dbReference type="Pfam" id="PF01590"/>
    </source>
</evidence>
<organism evidence="3 4">
    <name type="scientific">Paeniglutamicibacter antarcticus</name>
    <dbReference type="NCBI Taxonomy" id="494023"/>
    <lineage>
        <taxon>Bacteria</taxon>
        <taxon>Bacillati</taxon>
        <taxon>Actinomycetota</taxon>
        <taxon>Actinomycetes</taxon>
        <taxon>Micrococcales</taxon>
        <taxon>Micrococcaceae</taxon>
        <taxon>Paeniglutamicibacter</taxon>
    </lineage>
</organism>